<dbReference type="PROSITE" id="PS00092">
    <property type="entry name" value="N6_MTASE"/>
    <property type="match status" value="1"/>
</dbReference>
<dbReference type="SUPFAM" id="SSF53335">
    <property type="entry name" value="S-adenosyl-L-methionine-dependent methyltransferases"/>
    <property type="match status" value="1"/>
</dbReference>
<dbReference type="InterPro" id="IPR050320">
    <property type="entry name" value="N5-glutamine_MTase"/>
</dbReference>
<organism evidence="4 5">
    <name type="scientific">Limnobacter litoralis</name>
    <dbReference type="NCBI Taxonomy" id="481366"/>
    <lineage>
        <taxon>Bacteria</taxon>
        <taxon>Pseudomonadati</taxon>
        <taxon>Pseudomonadota</taxon>
        <taxon>Betaproteobacteria</taxon>
        <taxon>Burkholderiales</taxon>
        <taxon>Burkholderiaceae</taxon>
        <taxon>Limnobacter</taxon>
    </lineage>
</organism>
<dbReference type="GO" id="GO:0008168">
    <property type="term" value="F:methyltransferase activity"/>
    <property type="evidence" value="ECO:0007669"/>
    <property type="project" value="UniProtKB-KW"/>
</dbReference>
<evidence type="ECO:0000313" key="4">
    <source>
        <dbReference type="EMBL" id="GLR25469.1"/>
    </source>
</evidence>
<dbReference type="PANTHER" id="PTHR18895:SF74">
    <property type="entry name" value="MTRF1L RELEASE FACTOR GLUTAMINE METHYLTRANSFERASE"/>
    <property type="match status" value="1"/>
</dbReference>
<reference evidence="5" key="1">
    <citation type="journal article" date="2019" name="Int. J. Syst. Evol. Microbiol.">
        <title>The Global Catalogue of Microorganisms (GCM) 10K type strain sequencing project: providing services to taxonomists for standard genome sequencing and annotation.</title>
        <authorList>
            <consortium name="The Broad Institute Genomics Platform"/>
            <consortium name="The Broad Institute Genome Sequencing Center for Infectious Disease"/>
            <person name="Wu L."/>
            <person name="Ma J."/>
        </authorList>
    </citation>
    <scope>NUCLEOTIDE SEQUENCE [LARGE SCALE GENOMIC DNA]</scope>
    <source>
        <strain evidence="5">NBRC 105857</strain>
    </source>
</reference>
<dbReference type="GO" id="GO:0032259">
    <property type="term" value="P:methylation"/>
    <property type="evidence" value="ECO:0007669"/>
    <property type="project" value="UniProtKB-KW"/>
</dbReference>
<feature type="domain" description="Methyltransferase small" evidence="3">
    <location>
        <begin position="176"/>
        <end position="321"/>
    </location>
</feature>
<keyword evidence="5" id="KW-1185">Reference proteome</keyword>
<dbReference type="Gene3D" id="3.40.50.150">
    <property type="entry name" value="Vaccinia Virus protein VP39"/>
    <property type="match status" value="1"/>
</dbReference>
<evidence type="ECO:0000259" key="3">
    <source>
        <dbReference type="Pfam" id="PF05175"/>
    </source>
</evidence>
<dbReference type="Pfam" id="PF05175">
    <property type="entry name" value="MTS"/>
    <property type="match status" value="1"/>
</dbReference>
<dbReference type="CDD" id="cd02440">
    <property type="entry name" value="AdoMet_MTases"/>
    <property type="match status" value="1"/>
</dbReference>
<dbReference type="RefSeq" id="WP_431310066.1">
    <property type="nucleotide sequence ID" value="NZ_BSOJ01000006.1"/>
</dbReference>
<accession>A0ABQ5YMZ5</accession>
<keyword evidence="1 4" id="KW-0808">Transferase</keyword>
<evidence type="ECO:0000256" key="1">
    <source>
        <dbReference type="ARBA" id="ARBA00022603"/>
    </source>
</evidence>
<dbReference type="EMBL" id="BSOJ01000006">
    <property type="protein sequence ID" value="GLR25469.1"/>
    <property type="molecule type" value="Genomic_DNA"/>
</dbReference>
<proteinExistence type="predicted"/>
<dbReference type="InterPro" id="IPR029063">
    <property type="entry name" value="SAM-dependent_MTases_sf"/>
</dbReference>
<evidence type="ECO:0000256" key="2">
    <source>
        <dbReference type="ARBA" id="ARBA00022691"/>
    </source>
</evidence>
<dbReference type="InterPro" id="IPR007848">
    <property type="entry name" value="Small_mtfrase_dom"/>
</dbReference>
<sequence>MTTSPLFVLPSISLEDGKELLWLSEKQAPSPQRIQAVDDTCTADQAFRMASQGTSLLWQGDFQNARQLLQAVVRRLTAKAKPIAADAFDFNRHRMNQAQRANILSRLLVPVEPDFSIPLRRAPDCQQAIVEAFGFQPVSLPGVIPLRDLQGLIGAHEWRKKGVQIPALAQLGTGRIHPHYGVFSPVRGEYLDMVAKAPLPAALSEQSVAFDLGTGTGVLAAILVARGVEQVFASDSAPRALACAKDNLKRLGIQDKVQICADTLFPEGQAALVVCNPPWVPAKPVSTVEQGVYDEGSQMLRAFLAGVADRLLPNGEAWLILSDIAEHLQLRTRPELNSWIEAGGLSVIERMDRRPTHAKATDESDPLHAARAREITSLWRLKRKTA</sequence>
<dbReference type="Proteomes" id="UP001156664">
    <property type="component" value="Unassembled WGS sequence"/>
</dbReference>
<keyword evidence="2" id="KW-0949">S-adenosyl-L-methionine</keyword>
<protein>
    <submittedName>
        <fullName evidence="4">Methylase</fullName>
    </submittedName>
</protein>
<dbReference type="InterPro" id="IPR002052">
    <property type="entry name" value="DNA_methylase_N6_adenine_CS"/>
</dbReference>
<evidence type="ECO:0000313" key="5">
    <source>
        <dbReference type="Proteomes" id="UP001156664"/>
    </source>
</evidence>
<keyword evidence="1 4" id="KW-0489">Methyltransferase</keyword>
<dbReference type="PANTHER" id="PTHR18895">
    <property type="entry name" value="HEMK METHYLTRANSFERASE"/>
    <property type="match status" value="1"/>
</dbReference>
<gene>
    <name evidence="4" type="ORF">GCM10007875_05570</name>
</gene>
<name>A0ABQ5YMZ5_9BURK</name>
<comment type="caution">
    <text evidence="4">The sequence shown here is derived from an EMBL/GenBank/DDBJ whole genome shotgun (WGS) entry which is preliminary data.</text>
</comment>